<comment type="caution">
    <text evidence="2">The sequence shown here is derived from an EMBL/GenBank/DDBJ whole genome shotgun (WGS) entry which is preliminary data.</text>
</comment>
<organism evidence="2 3">
    <name type="scientific">Nocardioides jiangxiensis</name>
    <dbReference type="NCBI Taxonomy" id="3064524"/>
    <lineage>
        <taxon>Bacteria</taxon>
        <taxon>Bacillati</taxon>
        <taxon>Actinomycetota</taxon>
        <taxon>Actinomycetes</taxon>
        <taxon>Propionibacteriales</taxon>
        <taxon>Nocardioidaceae</taxon>
        <taxon>Nocardioides</taxon>
    </lineage>
</organism>
<accession>A0ABT9B329</accession>
<dbReference type="RefSeq" id="WP_305028143.1">
    <property type="nucleotide sequence ID" value="NZ_JAUQTA010000001.1"/>
</dbReference>
<feature type="chain" id="PRO_5045409075" description="Secreted protein" evidence="1">
    <location>
        <begin position="29"/>
        <end position="107"/>
    </location>
</feature>
<protein>
    <recommendedName>
        <fullName evidence="4">Secreted protein</fullName>
    </recommendedName>
</protein>
<reference evidence="2 3" key="1">
    <citation type="submission" date="2023-07" db="EMBL/GenBank/DDBJ databases">
        <title>Nocardioides sp. nov WY-20 isolated from soil.</title>
        <authorList>
            <person name="Liu B."/>
            <person name="Wan Y."/>
        </authorList>
    </citation>
    <scope>NUCLEOTIDE SEQUENCE [LARGE SCALE GENOMIC DNA]</scope>
    <source>
        <strain evidence="2 3">WY-20</strain>
    </source>
</reference>
<feature type="signal peptide" evidence="1">
    <location>
        <begin position="1"/>
        <end position="28"/>
    </location>
</feature>
<evidence type="ECO:0000256" key="1">
    <source>
        <dbReference type="SAM" id="SignalP"/>
    </source>
</evidence>
<evidence type="ECO:0000313" key="3">
    <source>
        <dbReference type="Proteomes" id="UP001233314"/>
    </source>
</evidence>
<evidence type="ECO:0000313" key="2">
    <source>
        <dbReference type="EMBL" id="MDO7868785.1"/>
    </source>
</evidence>
<proteinExistence type="predicted"/>
<dbReference type="Proteomes" id="UP001233314">
    <property type="component" value="Unassembled WGS sequence"/>
</dbReference>
<keyword evidence="1" id="KW-0732">Signal</keyword>
<name>A0ABT9B329_9ACTN</name>
<dbReference type="EMBL" id="JAUQTA010000001">
    <property type="protein sequence ID" value="MDO7868785.1"/>
    <property type="molecule type" value="Genomic_DNA"/>
</dbReference>
<keyword evidence="3" id="KW-1185">Reference proteome</keyword>
<gene>
    <name evidence="2" type="ORF">Q5722_10440</name>
</gene>
<evidence type="ECO:0008006" key="4">
    <source>
        <dbReference type="Google" id="ProtNLM"/>
    </source>
</evidence>
<sequence>MHSITRPLAGGFITAVALVTLGATAAHAGEITGNGKSLKQPDGSLHGASICAFSGLNDAYSGDPTVPDEDGFYRTQNWGQIPAEGKAFLTSIGLNPGNSCKPGFEEP</sequence>